<dbReference type="Proteomes" id="UP000261187">
    <property type="component" value="Unassembled WGS sequence"/>
</dbReference>
<dbReference type="PANTHER" id="PTHR37291">
    <property type="entry name" value="5-METHYLCYTOSINE-SPECIFIC RESTRICTION ENZYME B"/>
    <property type="match status" value="1"/>
</dbReference>
<accession>A0AA92SWS4</accession>
<evidence type="ECO:0000313" key="2">
    <source>
        <dbReference type="EMBL" id="RGL56981.1"/>
    </source>
</evidence>
<dbReference type="Gene3D" id="3.40.50.300">
    <property type="entry name" value="P-loop containing nucleotide triphosphate hydrolases"/>
    <property type="match status" value="2"/>
</dbReference>
<evidence type="ECO:0000259" key="1">
    <source>
        <dbReference type="Pfam" id="PF07728"/>
    </source>
</evidence>
<organism evidence="2 3">
    <name type="scientific">Segatella copri</name>
    <dbReference type="NCBI Taxonomy" id="165179"/>
    <lineage>
        <taxon>Bacteria</taxon>
        <taxon>Pseudomonadati</taxon>
        <taxon>Bacteroidota</taxon>
        <taxon>Bacteroidia</taxon>
        <taxon>Bacteroidales</taxon>
        <taxon>Prevotellaceae</taxon>
        <taxon>Segatella</taxon>
    </lineage>
</organism>
<dbReference type="RefSeq" id="WP_117695402.1">
    <property type="nucleotide sequence ID" value="NZ_QSSA01000031.1"/>
</dbReference>
<dbReference type="Pfam" id="PF07728">
    <property type="entry name" value="AAA_5"/>
    <property type="match status" value="2"/>
</dbReference>
<keyword evidence="2" id="KW-0540">Nuclease</keyword>
<dbReference type="AlphaFoldDB" id="A0AA92SWS4"/>
<reference evidence="2 3" key="1">
    <citation type="submission" date="2018-08" db="EMBL/GenBank/DDBJ databases">
        <title>A genome reference for cultivated species of the human gut microbiota.</title>
        <authorList>
            <person name="Zou Y."/>
            <person name="Xue W."/>
            <person name="Luo G."/>
        </authorList>
    </citation>
    <scope>NUCLEOTIDE SEQUENCE [LARGE SCALE GENOMIC DNA]</scope>
    <source>
        <strain evidence="2 3">TF06-40</strain>
    </source>
</reference>
<dbReference type="EMBL" id="QSSA01000031">
    <property type="protein sequence ID" value="RGL56981.1"/>
    <property type="molecule type" value="Genomic_DNA"/>
</dbReference>
<dbReference type="SUPFAM" id="SSF52540">
    <property type="entry name" value="P-loop containing nucleoside triphosphate hydrolases"/>
    <property type="match status" value="1"/>
</dbReference>
<dbReference type="InterPro" id="IPR052934">
    <property type="entry name" value="Methyl-DNA_Rec/Restrict_Enz"/>
</dbReference>
<dbReference type="GO" id="GO:0016887">
    <property type="term" value="F:ATP hydrolysis activity"/>
    <property type="evidence" value="ECO:0007669"/>
    <property type="project" value="InterPro"/>
</dbReference>
<feature type="domain" description="ATPase dynein-related AAA" evidence="1">
    <location>
        <begin position="262"/>
        <end position="333"/>
    </location>
</feature>
<dbReference type="InterPro" id="IPR011704">
    <property type="entry name" value="ATPase_dyneun-rel_AAA"/>
</dbReference>
<gene>
    <name evidence="2" type="ORF">DXC61_12440</name>
</gene>
<sequence>MNLRDIVTLFKNHQIQYGLNGDSENQMQELYKWELVSKQNGHPDPNAVNFSKEINSLEFKNLCFSSQITAIRNFVKYEQEEYRKLFRALFDENILLQERIENFTESCKTLWDDKIKAKFTNHTSAMCDERLISCFLAFHNPQKYTFYKNDVYKNLCKLLEVKPRRKAGLKLVHFYELLDQYVIPEIEKEDELILSINDEIKNNGCIQSMPLTAQTVLWYYNRTLLKNTDTDKEDNENDFVETKIDSTMMYQKYIDLLKESKNLVLTGAPGTGKTFMAQAIAREMGCGKDEMCFVQFHPSYDYTDFVEGLRPIMMSDGQMGFERKDGIFKGFCKKAIKNLEDSKKTLTELSEEKSLNDKYNTVIDKINNGDLNEFKLKTNGKSMEVVKVTDFNNIELKTPGTSSNRTYTVSFDRLAKLAKEFTTTESLNNISNISDAVRNAIGGCHASAYWAVLKEVYKQKNISILTASNVVKKDFVFIIDEINRGEASKIFGELFYAIDPGYRGKKDIRVKTQYQNLVPETDAFAEGFYIPENVFILGTMNDIDRSIESMDFAMRRRFTWKEIKPEDTQSMLDKLECATKAKNVMVRLNNEISKIEGLGPAYQVGPSYFLKLGDNGGNFEKLWNMNIEPLLREYIRGFRKSEEIMEKLRNAYFDTKESNSNINDNELVDEN</sequence>
<comment type="caution">
    <text evidence="2">The sequence shown here is derived from an EMBL/GenBank/DDBJ whole genome shotgun (WGS) entry which is preliminary data.</text>
</comment>
<dbReference type="GO" id="GO:0005524">
    <property type="term" value="F:ATP binding"/>
    <property type="evidence" value="ECO:0007669"/>
    <property type="project" value="InterPro"/>
</dbReference>
<proteinExistence type="predicted"/>
<keyword evidence="2" id="KW-0378">Hydrolase</keyword>
<dbReference type="InterPro" id="IPR027417">
    <property type="entry name" value="P-loop_NTPase"/>
</dbReference>
<keyword evidence="2" id="KW-0255">Endonuclease</keyword>
<feature type="domain" description="ATPase dynein-related AAA" evidence="1">
    <location>
        <begin position="469"/>
        <end position="558"/>
    </location>
</feature>
<evidence type="ECO:0000313" key="3">
    <source>
        <dbReference type="Proteomes" id="UP000261187"/>
    </source>
</evidence>
<dbReference type="PANTHER" id="PTHR37291:SF1">
    <property type="entry name" value="TYPE IV METHYL-DIRECTED RESTRICTION ENZYME ECOKMCRB SUBUNIT"/>
    <property type="match status" value="1"/>
</dbReference>
<protein>
    <submittedName>
        <fullName evidence="2">Endonuclease</fullName>
    </submittedName>
</protein>
<name>A0AA92SWS4_9BACT</name>
<dbReference type="GO" id="GO:0004519">
    <property type="term" value="F:endonuclease activity"/>
    <property type="evidence" value="ECO:0007669"/>
    <property type="project" value="UniProtKB-KW"/>
</dbReference>